<dbReference type="InterPro" id="IPR050801">
    <property type="entry name" value="Ca-Dep_Lectins_ImmuneDev"/>
</dbReference>
<dbReference type="SUPFAM" id="SSF56436">
    <property type="entry name" value="C-type lectin-like"/>
    <property type="match status" value="1"/>
</dbReference>
<sequence>CPEGWKVFRGSCYFFNLASPFLSYDQAREDCKGRGANLTDVQDANEHSFLKRHISPDANIGYFIGLTDEAEEEVFVWQDGKKASYLDWGLSDPSGSTNENCVALHSSSSFKFVDISCADSLGHICKKTVTEGKVRI</sequence>
<dbReference type="GO" id="GO:0030246">
    <property type="term" value="F:carbohydrate binding"/>
    <property type="evidence" value="ECO:0000318"/>
    <property type="project" value="GO_Central"/>
</dbReference>
<reference evidence="2 3" key="1">
    <citation type="journal article" date="2007" name="Science">
        <title>Sea anemone genome reveals ancestral eumetazoan gene repertoire and genomic organization.</title>
        <authorList>
            <person name="Putnam N.H."/>
            <person name="Srivastava M."/>
            <person name="Hellsten U."/>
            <person name="Dirks B."/>
            <person name="Chapman J."/>
            <person name="Salamov A."/>
            <person name="Terry A."/>
            <person name="Shapiro H."/>
            <person name="Lindquist E."/>
            <person name="Kapitonov V.V."/>
            <person name="Jurka J."/>
            <person name="Genikhovich G."/>
            <person name="Grigoriev I.V."/>
            <person name="Lucas S.M."/>
            <person name="Steele R.E."/>
            <person name="Finnerty J.R."/>
            <person name="Technau U."/>
            <person name="Martindale M.Q."/>
            <person name="Rokhsar D.S."/>
        </authorList>
    </citation>
    <scope>NUCLEOTIDE SEQUENCE [LARGE SCALE GENOMIC DNA]</scope>
    <source>
        <strain evidence="3">CH2 X CH6</strain>
    </source>
</reference>
<evidence type="ECO:0000313" key="3">
    <source>
        <dbReference type="Proteomes" id="UP000001593"/>
    </source>
</evidence>
<feature type="non-terminal residue" evidence="2">
    <location>
        <position position="1"/>
    </location>
</feature>
<keyword evidence="3" id="KW-1185">Reference proteome</keyword>
<dbReference type="CDD" id="cd00037">
    <property type="entry name" value="CLECT"/>
    <property type="match status" value="1"/>
</dbReference>
<dbReference type="GO" id="GO:0038187">
    <property type="term" value="F:pattern recognition receptor activity"/>
    <property type="evidence" value="ECO:0000318"/>
    <property type="project" value="GO_Central"/>
</dbReference>
<dbReference type="PROSITE" id="PS50041">
    <property type="entry name" value="C_TYPE_LECTIN_2"/>
    <property type="match status" value="1"/>
</dbReference>
<dbReference type="InterPro" id="IPR016187">
    <property type="entry name" value="CTDL_fold"/>
</dbReference>
<accession>A7SD09</accession>
<feature type="domain" description="C-type lectin" evidence="1">
    <location>
        <begin position="8"/>
        <end position="126"/>
    </location>
</feature>
<dbReference type="InterPro" id="IPR016186">
    <property type="entry name" value="C-type_lectin-like/link_sf"/>
</dbReference>
<dbReference type="Pfam" id="PF00059">
    <property type="entry name" value="Lectin_C"/>
    <property type="match status" value="1"/>
</dbReference>
<dbReference type="PhylomeDB" id="A7SD09"/>
<dbReference type="AlphaFoldDB" id="A7SD09"/>
<evidence type="ECO:0000313" key="2">
    <source>
        <dbReference type="EMBL" id="EDO38432.1"/>
    </source>
</evidence>
<dbReference type="OMA" id="CVEIHED"/>
<dbReference type="InterPro" id="IPR001304">
    <property type="entry name" value="C-type_lectin-like"/>
</dbReference>
<protein>
    <recommendedName>
        <fullName evidence="1">C-type lectin domain-containing protein</fullName>
    </recommendedName>
</protein>
<dbReference type="EMBL" id="DS469626">
    <property type="protein sequence ID" value="EDO38432.1"/>
    <property type="molecule type" value="Genomic_DNA"/>
</dbReference>
<dbReference type="KEGG" id="nve:5510003"/>
<organism evidence="2 3">
    <name type="scientific">Nematostella vectensis</name>
    <name type="common">Starlet sea anemone</name>
    <dbReference type="NCBI Taxonomy" id="45351"/>
    <lineage>
        <taxon>Eukaryota</taxon>
        <taxon>Metazoa</taxon>
        <taxon>Cnidaria</taxon>
        <taxon>Anthozoa</taxon>
        <taxon>Hexacorallia</taxon>
        <taxon>Actiniaria</taxon>
        <taxon>Edwardsiidae</taxon>
        <taxon>Nematostella</taxon>
    </lineage>
</organism>
<dbReference type="PANTHER" id="PTHR22801:SF63">
    <property type="entry name" value="C-TYPE LECTIN DOMAIN-CONTAINING PROTEIN"/>
    <property type="match status" value="1"/>
</dbReference>
<gene>
    <name evidence="2" type="ORF">NEMVEDRAFT_v1g113743</name>
</gene>
<evidence type="ECO:0000259" key="1">
    <source>
        <dbReference type="PROSITE" id="PS50041"/>
    </source>
</evidence>
<dbReference type="SMART" id="SM00034">
    <property type="entry name" value="CLECT"/>
    <property type="match status" value="1"/>
</dbReference>
<dbReference type="Proteomes" id="UP000001593">
    <property type="component" value="Unassembled WGS sequence"/>
</dbReference>
<dbReference type="GO" id="GO:0006955">
    <property type="term" value="P:immune response"/>
    <property type="evidence" value="ECO:0000318"/>
    <property type="project" value="GO_Central"/>
</dbReference>
<dbReference type="HOGENOM" id="CLU_049894_10_2_1"/>
<dbReference type="GO" id="GO:0009897">
    <property type="term" value="C:external side of plasma membrane"/>
    <property type="evidence" value="ECO:0000318"/>
    <property type="project" value="GO_Central"/>
</dbReference>
<dbReference type="Gene3D" id="3.10.100.10">
    <property type="entry name" value="Mannose-Binding Protein A, subunit A"/>
    <property type="match status" value="1"/>
</dbReference>
<proteinExistence type="predicted"/>
<dbReference type="eggNOG" id="KOG4297">
    <property type="taxonomic scope" value="Eukaryota"/>
</dbReference>
<name>A7SD09_NEMVE</name>
<dbReference type="InParanoid" id="A7SD09"/>
<dbReference type="PANTHER" id="PTHR22801">
    <property type="entry name" value="LITHOSTATHINE"/>
    <property type="match status" value="1"/>
</dbReference>